<evidence type="ECO:0000313" key="1">
    <source>
        <dbReference type="EMBL" id="OGD93927.1"/>
    </source>
</evidence>
<dbReference type="InterPro" id="IPR046341">
    <property type="entry name" value="SET_dom_sf"/>
</dbReference>
<reference evidence="1 2" key="1">
    <citation type="journal article" date="2016" name="Nat. Commun.">
        <title>Thousands of microbial genomes shed light on interconnected biogeochemical processes in an aquifer system.</title>
        <authorList>
            <person name="Anantharaman K."/>
            <person name="Brown C.T."/>
            <person name="Hug L.A."/>
            <person name="Sharon I."/>
            <person name="Castelle C.J."/>
            <person name="Probst A.J."/>
            <person name="Thomas B.C."/>
            <person name="Singh A."/>
            <person name="Wilkins M.J."/>
            <person name="Karaoz U."/>
            <person name="Brodie E.L."/>
            <person name="Williams K.H."/>
            <person name="Hubbard S.S."/>
            <person name="Banfield J.F."/>
        </authorList>
    </citation>
    <scope>NUCLEOTIDE SEQUENCE [LARGE SCALE GENOMIC DNA]</scope>
</reference>
<name>A0A1F5GQ84_9BACT</name>
<sequence>MKESIYIAKSKIKGQGIFAFRDISIGEIICKLRGEKISKGELYKVHQFGTDIIDNLLQVSGLEIIPDFIMNDFRLKKA</sequence>
<comment type="caution">
    <text evidence="1">The sequence shown here is derived from an EMBL/GenBank/DDBJ whole genome shotgun (WGS) entry which is preliminary data.</text>
</comment>
<dbReference type="SUPFAM" id="SSF82199">
    <property type="entry name" value="SET domain"/>
    <property type="match status" value="1"/>
</dbReference>
<gene>
    <name evidence="1" type="ORF">A3A48_04320</name>
</gene>
<dbReference type="Proteomes" id="UP000178336">
    <property type="component" value="Unassembled WGS sequence"/>
</dbReference>
<proteinExistence type="predicted"/>
<dbReference type="Gene3D" id="2.170.270.10">
    <property type="entry name" value="SET domain"/>
    <property type="match status" value="1"/>
</dbReference>
<organism evidence="1 2">
    <name type="scientific">Candidatus Curtissbacteria bacterium RIFCSPLOWO2_01_FULL_37_9</name>
    <dbReference type="NCBI Taxonomy" id="1797724"/>
    <lineage>
        <taxon>Bacteria</taxon>
        <taxon>Candidatus Curtissiibacteriota</taxon>
    </lineage>
</organism>
<accession>A0A1F5GQ84</accession>
<dbReference type="EMBL" id="MFBN01000056">
    <property type="protein sequence ID" value="OGD93927.1"/>
    <property type="molecule type" value="Genomic_DNA"/>
</dbReference>
<dbReference type="AlphaFoldDB" id="A0A1F5GQ84"/>
<protein>
    <submittedName>
        <fullName evidence="1">Uncharacterized protein</fullName>
    </submittedName>
</protein>
<evidence type="ECO:0000313" key="2">
    <source>
        <dbReference type="Proteomes" id="UP000178336"/>
    </source>
</evidence>